<dbReference type="EMBL" id="AP023361">
    <property type="protein sequence ID" value="BCJ90435.1"/>
    <property type="molecule type" value="Genomic_DNA"/>
</dbReference>
<keyword evidence="1 6" id="KW-0285">Flavoprotein</keyword>
<evidence type="ECO:0000256" key="4">
    <source>
        <dbReference type="ARBA" id="ARBA00023033"/>
    </source>
</evidence>
<proteinExistence type="inferred from homology"/>
<evidence type="ECO:0000259" key="7">
    <source>
        <dbReference type="Pfam" id="PF00296"/>
    </source>
</evidence>
<evidence type="ECO:0000256" key="1">
    <source>
        <dbReference type="ARBA" id="ARBA00022630"/>
    </source>
</evidence>
<dbReference type="PANTHER" id="PTHR30011">
    <property type="entry name" value="ALKANESULFONATE MONOOXYGENASE-RELATED"/>
    <property type="match status" value="1"/>
</dbReference>
<dbReference type="PANTHER" id="PTHR30011:SF16">
    <property type="entry name" value="C2H2 FINGER DOMAIN TRANSCRIPTION FACTOR (EUROFUNG)-RELATED"/>
    <property type="match status" value="1"/>
</dbReference>
<dbReference type="InterPro" id="IPR016215">
    <property type="entry name" value="NTA_MOA"/>
</dbReference>
<evidence type="ECO:0000256" key="2">
    <source>
        <dbReference type="ARBA" id="ARBA00022643"/>
    </source>
</evidence>
<feature type="domain" description="Luciferase-like" evidence="7">
    <location>
        <begin position="21"/>
        <end position="385"/>
    </location>
</feature>
<dbReference type="NCBIfam" id="TIGR03860">
    <property type="entry name" value="FMN_nitrolo"/>
    <property type="match status" value="1"/>
</dbReference>
<evidence type="ECO:0000256" key="6">
    <source>
        <dbReference type="PIRSR" id="PIRSR000337-1"/>
    </source>
</evidence>
<keyword evidence="2 6" id="KW-0288">FMN</keyword>
<reference evidence="8 9" key="1">
    <citation type="submission" date="2020-08" db="EMBL/GenBank/DDBJ databases">
        <title>Genome sequence of Rhizobiales bacterium strain IZ6.</title>
        <authorList>
            <person name="Nakai R."/>
            <person name="Naganuma T."/>
        </authorList>
    </citation>
    <scope>NUCLEOTIDE SEQUENCE [LARGE SCALE GENOMIC DNA]</scope>
    <source>
        <strain evidence="8 9">IZ6</strain>
    </source>
</reference>
<protein>
    <submittedName>
        <fullName evidence="8">Monooxygenase</fullName>
    </submittedName>
</protein>
<dbReference type="GO" id="GO:0004497">
    <property type="term" value="F:monooxygenase activity"/>
    <property type="evidence" value="ECO:0007669"/>
    <property type="project" value="UniProtKB-KW"/>
</dbReference>
<feature type="binding site" evidence="6">
    <location>
        <position position="93"/>
    </location>
    <ligand>
        <name>FMN</name>
        <dbReference type="ChEBI" id="CHEBI:58210"/>
    </ligand>
</feature>
<sequence>MARSLHLNLFIHGRGHHEASWRHPGATRLPLTDIRYYQQLAQIAEKGLFDSIFLADALAIADGIGHVARSGLEPITTLSAVATVTDKIGLIGTASTTYTEPYNLARQFASLDHISNGRAGWNIVTSWVQGAAPNYGDDTQVEHAERYERAHEFLDIVSKLWDSWADDAVIDDPDSGVFADESRITPIRHRGKHHGVAGPLNLPRSPQGRPVYIQAGSSETGRRFAARYAEAVFTAHLEKKTAVDFYADIKGQAAGFGRSRDEILILPGISATIGSTEAEAKRLEQELHEATHPSVGLQRLSNRFGGHDFSHLSLDAKLSVDDFPEPSTVQGAQSRAGVILSIVKRDKPTLRQLLHSLAGARGHFTIAGTPEQIADTIEDWFKTGAADGFNVMPPVLPLLLETFIQEVVPILQKRGLFRTAYEGSTLREHYGLARPESQYFGTNPPAKLTA</sequence>
<gene>
    <name evidence="8" type="ORF">IZ6_11700</name>
</gene>
<dbReference type="CDD" id="cd01095">
    <property type="entry name" value="Nitrilotriacetate_monoxgenase"/>
    <property type="match status" value="1"/>
</dbReference>
<evidence type="ECO:0000256" key="3">
    <source>
        <dbReference type="ARBA" id="ARBA00023002"/>
    </source>
</evidence>
<dbReference type="PIRSF" id="PIRSF000337">
    <property type="entry name" value="NTA_MOA"/>
    <property type="match status" value="1"/>
</dbReference>
<dbReference type="KEGG" id="tso:IZ6_11700"/>
<keyword evidence="9" id="KW-1185">Reference proteome</keyword>
<keyword evidence="3" id="KW-0560">Oxidoreductase</keyword>
<evidence type="ECO:0000313" key="9">
    <source>
        <dbReference type="Proteomes" id="UP000515317"/>
    </source>
</evidence>
<dbReference type="AlphaFoldDB" id="A0A6S6QRT1"/>
<evidence type="ECO:0000313" key="8">
    <source>
        <dbReference type="EMBL" id="BCJ90435.1"/>
    </source>
</evidence>
<dbReference type="GO" id="GO:0016705">
    <property type="term" value="F:oxidoreductase activity, acting on paired donors, with incorporation or reduction of molecular oxygen"/>
    <property type="evidence" value="ECO:0007669"/>
    <property type="project" value="InterPro"/>
</dbReference>
<feature type="binding site" evidence="6">
    <location>
        <position position="218"/>
    </location>
    <ligand>
        <name>FMN</name>
        <dbReference type="ChEBI" id="CHEBI:58210"/>
    </ligand>
</feature>
<feature type="binding site" evidence="6">
    <location>
        <position position="217"/>
    </location>
    <ligand>
        <name>FMN</name>
        <dbReference type="ChEBI" id="CHEBI:58210"/>
    </ligand>
</feature>
<dbReference type="InterPro" id="IPR011251">
    <property type="entry name" value="Luciferase-like_dom"/>
</dbReference>
<dbReference type="Pfam" id="PF00296">
    <property type="entry name" value="Bac_luciferase"/>
    <property type="match status" value="1"/>
</dbReference>
<keyword evidence="4 8" id="KW-0503">Monooxygenase</keyword>
<feature type="binding site" evidence="6">
    <location>
        <position position="143"/>
    </location>
    <ligand>
        <name>FMN</name>
        <dbReference type="ChEBI" id="CHEBI:58210"/>
    </ligand>
</feature>
<evidence type="ECO:0000256" key="5">
    <source>
        <dbReference type="ARBA" id="ARBA00033748"/>
    </source>
</evidence>
<dbReference type="Proteomes" id="UP000515317">
    <property type="component" value="Chromosome"/>
</dbReference>
<feature type="binding site" evidence="6">
    <location>
        <position position="147"/>
    </location>
    <ligand>
        <name>FMN</name>
        <dbReference type="ChEBI" id="CHEBI:58210"/>
    </ligand>
</feature>
<name>A0A6S6QRT1_9HYPH</name>
<dbReference type="InterPro" id="IPR051260">
    <property type="entry name" value="Diverse_substr_monoxygenases"/>
</dbReference>
<accession>A0A6S6QRT1</accession>
<comment type="similarity">
    <text evidence="5">Belongs to the NtaA/SnaA/DszA monooxygenase family.</text>
</comment>
<feature type="binding site" evidence="6">
    <location>
        <position position="56"/>
    </location>
    <ligand>
        <name>FMN</name>
        <dbReference type="ChEBI" id="CHEBI:58210"/>
    </ligand>
</feature>
<dbReference type="Gene3D" id="3.20.20.30">
    <property type="entry name" value="Luciferase-like domain"/>
    <property type="match status" value="1"/>
</dbReference>
<dbReference type="SUPFAM" id="SSF51679">
    <property type="entry name" value="Bacterial luciferase-like"/>
    <property type="match status" value="1"/>
</dbReference>
<dbReference type="RefSeq" id="WP_222877062.1">
    <property type="nucleotide sequence ID" value="NZ_AP023361.1"/>
</dbReference>
<organism evidence="8 9">
    <name type="scientific">Terrihabitans soli</name>
    <dbReference type="NCBI Taxonomy" id="708113"/>
    <lineage>
        <taxon>Bacteria</taxon>
        <taxon>Pseudomonadati</taxon>
        <taxon>Pseudomonadota</taxon>
        <taxon>Alphaproteobacteria</taxon>
        <taxon>Hyphomicrobiales</taxon>
        <taxon>Terrihabitans</taxon>
    </lineage>
</organism>
<dbReference type="InterPro" id="IPR036661">
    <property type="entry name" value="Luciferase-like_sf"/>
</dbReference>